<dbReference type="GO" id="GO:0008270">
    <property type="term" value="F:zinc ion binding"/>
    <property type="evidence" value="ECO:0007669"/>
    <property type="project" value="UniProtKB-KW"/>
</dbReference>
<dbReference type="PROSITE" id="PS50158">
    <property type="entry name" value="ZF_CCHC"/>
    <property type="match status" value="1"/>
</dbReference>
<organism evidence="5 6">
    <name type="scientific">Wolfiporia cocos (strain MD-104)</name>
    <name type="common">Brown rot fungus</name>
    <dbReference type="NCBI Taxonomy" id="742152"/>
    <lineage>
        <taxon>Eukaryota</taxon>
        <taxon>Fungi</taxon>
        <taxon>Dikarya</taxon>
        <taxon>Basidiomycota</taxon>
        <taxon>Agaricomycotina</taxon>
        <taxon>Agaricomycetes</taxon>
        <taxon>Polyporales</taxon>
        <taxon>Phaeolaceae</taxon>
        <taxon>Wolfiporia</taxon>
    </lineage>
</organism>
<feature type="compositionally biased region" description="Polar residues" evidence="3">
    <location>
        <begin position="222"/>
        <end position="231"/>
    </location>
</feature>
<feature type="compositionally biased region" description="Basic and acidic residues" evidence="3">
    <location>
        <begin position="389"/>
        <end position="403"/>
    </location>
</feature>
<name>A0A2H3JGM6_WOLCO</name>
<keyword evidence="6" id="KW-1185">Reference proteome</keyword>
<gene>
    <name evidence="5" type="ORF">WOLCODRAFT_86390</name>
</gene>
<proteinExistence type="predicted"/>
<feature type="domain" description="CCHC-type" evidence="4">
    <location>
        <begin position="290"/>
        <end position="305"/>
    </location>
</feature>
<dbReference type="OrthoDB" id="2801991at2759"/>
<evidence type="ECO:0000259" key="4">
    <source>
        <dbReference type="PROSITE" id="PS50158"/>
    </source>
</evidence>
<dbReference type="AlphaFoldDB" id="A0A2H3JGM6"/>
<feature type="non-terminal residue" evidence="5">
    <location>
        <position position="538"/>
    </location>
</feature>
<evidence type="ECO:0000256" key="1">
    <source>
        <dbReference type="ARBA" id="ARBA00022664"/>
    </source>
</evidence>
<reference evidence="5 6" key="1">
    <citation type="journal article" date="2012" name="Science">
        <title>The Paleozoic origin of enzymatic lignin decomposition reconstructed from 31 fungal genomes.</title>
        <authorList>
            <person name="Floudas D."/>
            <person name="Binder M."/>
            <person name="Riley R."/>
            <person name="Barry K."/>
            <person name="Blanchette R.A."/>
            <person name="Henrissat B."/>
            <person name="Martinez A.T."/>
            <person name="Otillar R."/>
            <person name="Spatafora J.W."/>
            <person name="Yadav J.S."/>
            <person name="Aerts A."/>
            <person name="Benoit I."/>
            <person name="Boyd A."/>
            <person name="Carlson A."/>
            <person name="Copeland A."/>
            <person name="Coutinho P.M."/>
            <person name="de Vries R.P."/>
            <person name="Ferreira P."/>
            <person name="Findley K."/>
            <person name="Foster B."/>
            <person name="Gaskell J."/>
            <person name="Glotzer D."/>
            <person name="Gorecki P."/>
            <person name="Heitman J."/>
            <person name="Hesse C."/>
            <person name="Hori C."/>
            <person name="Igarashi K."/>
            <person name="Jurgens J.A."/>
            <person name="Kallen N."/>
            <person name="Kersten P."/>
            <person name="Kohler A."/>
            <person name="Kuees U."/>
            <person name="Kumar T.K.A."/>
            <person name="Kuo A."/>
            <person name="LaButti K."/>
            <person name="Larrondo L.F."/>
            <person name="Lindquist E."/>
            <person name="Ling A."/>
            <person name="Lombard V."/>
            <person name="Lucas S."/>
            <person name="Lundell T."/>
            <person name="Martin R."/>
            <person name="McLaughlin D.J."/>
            <person name="Morgenstern I."/>
            <person name="Morin E."/>
            <person name="Murat C."/>
            <person name="Nagy L.G."/>
            <person name="Nolan M."/>
            <person name="Ohm R.A."/>
            <person name="Patyshakuliyeva A."/>
            <person name="Rokas A."/>
            <person name="Ruiz-Duenas F.J."/>
            <person name="Sabat G."/>
            <person name="Salamov A."/>
            <person name="Samejima M."/>
            <person name="Schmutz J."/>
            <person name="Slot J.C."/>
            <person name="St John F."/>
            <person name="Stenlid J."/>
            <person name="Sun H."/>
            <person name="Sun S."/>
            <person name="Syed K."/>
            <person name="Tsang A."/>
            <person name="Wiebenga A."/>
            <person name="Young D."/>
            <person name="Pisabarro A."/>
            <person name="Eastwood D.C."/>
            <person name="Martin F."/>
            <person name="Cullen D."/>
            <person name="Grigoriev I.V."/>
            <person name="Hibbett D.S."/>
        </authorList>
    </citation>
    <scope>NUCLEOTIDE SEQUENCE [LARGE SCALE GENOMIC DNA]</scope>
    <source>
        <strain evidence="5 6">MD-104</strain>
    </source>
</reference>
<keyword evidence="2" id="KW-0863">Zinc-finger</keyword>
<dbReference type="GO" id="GO:0006397">
    <property type="term" value="P:mRNA processing"/>
    <property type="evidence" value="ECO:0007669"/>
    <property type="project" value="UniProtKB-KW"/>
</dbReference>
<keyword evidence="2" id="KW-0479">Metal-binding</keyword>
<dbReference type="OMA" id="ITENGMH"/>
<dbReference type="InterPro" id="IPR001878">
    <property type="entry name" value="Znf_CCHC"/>
</dbReference>
<dbReference type="EMBL" id="KB467952">
    <property type="protein sequence ID" value="PCH39003.1"/>
    <property type="molecule type" value="Genomic_DNA"/>
</dbReference>
<dbReference type="Pfam" id="PF13352">
    <property type="entry name" value="DUF4100"/>
    <property type="match status" value="1"/>
</dbReference>
<feature type="region of interest" description="Disordered" evidence="3">
    <location>
        <begin position="388"/>
        <end position="428"/>
    </location>
</feature>
<dbReference type="SUPFAM" id="SSF57756">
    <property type="entry name" value="Retrovirus zinc finger-like domains"/>
    <property type="match status" value="1"/>
</dbReference>
<feature type="compositionally biased region" description="Basic and acidic residues" evidence="3">
    <location>
        <begin position="211"/>
        <end position="221"/>
    </location>
</feature>
<evidence type="ECO:0000313" key="6">
    <source>
        <dbReference type="Proteomes" id="UP000218811"/>
    </source>
</evidence>
<evidence type="ECO:0000256" key="2">
    <source>
        <dbReference type="PROSITE-ProRule" id="PRU00047"/>
    </source>
</evidence>
<feature type="region of interest" description="Disordered" evidence="3">
    <location>
        <begin position="211"/>
        <end position="236"/>
    </location>
</feature>
<dbReference type="STRING" id="742152.A0A2H3JGM6"/>
<keyword evidence="1" id="KW-0507">mRNA processing</keyword>
<keyword evidence="2" id="KW-0862">Zinc</keyword>
<dbReference type="GO" id="GO:0003676">
    <property type="term" value="F:nucleic acid binding"/>
    <property type="evidence" value="ECO:0007669"/>
    <property type="project" value="InterPro"/>
</dbReference>
<sequence length="538" mass="60133">MPSGGTTAGGTAPAVNTLPSSLAVANLPRAGSKDAPKTFKGKYSEVEDFLEYYESLCQQKGVTDDEDKIKAVTRYVSRQVKELLRTLASYRTPNWRAFKDDLLRYYDADRSTKQYTQDDLALFKLRSAKKTIRTLEEWRQYTRRFQRISGWLVDHGVIGESERAIAFWKGIHPRFQDKMMLHLTVDNPNHDYRKPFGVDKVNKAAETLLQRDRFDAEHQPSDIDTANSSVDSESDNEGDSILYYRAYKMDPFIVNVIRKPVVSSTPPSPPNATVPAQRMESRPTRRELDCFGCGGKGHGVRDCPDILQLLADGKIAYDGSGRVVMKDGSRVARMRDEPIAQAVRRLMPLEEALQRDPPPHTPMVPTPIVVSPPVLVDPADSDAFMEDEAQNKQEIRPKKHDLNETAPKTSGEGTRKRTPKQSDVQAHVSQEDILNRVLGTSVSLKIGEVLAISKEMTHQLQGALKPKPPANPIVASSFTTQARGTLIRLRMECDGMPITAIIDTGSQLNIAHRRVWKSTLNRPMDITQSVKMNDANGG</sequence>
<dbReference type="InterPro" id="IPR036875">
    <property type="entry name" value="Znf_CCHC_sf"/>
</dbReference>
<evidence type="ECO:0000256" key="3">
    <source>
        <dbReference type="SAM" id="MobiDB-lite"/>
    </source>
</evidence>
<feature type="region of interest" description="Disordered" evidence="3">
    <location>
        <begin position="262"/>
        <end position="283"/>
    </location>
</feature>
<dbReference type="InterPro" id="IPR025165">
    <property type="entry name" value="DUF4100"/>
</dbReference>
<accession>A0A2H3JGM6</accession>
<evidence type="ECO:0000313" key="5">
    <source>
        <dbReference type="EMBL" id="PCH39003.1"/>
    </source>
</evidence>
<dbReference type="Proteomes" id="UP000218811">
    <property type="component" value="Unassembled WGS sequence"/>
</dbReference>
<protein>
    <recommendedName>
        <fullName evidence="4">CCHC-type domain-containing protein</fullName>
    </recommendedName>
</protein>